<feature type="domain" description="PNPLA" evidence="2">
    <location>
        <begin position="5"/>
        <end position="197"/>
    </location>
</feature>
<reference evidence="4" key="1">
    <citation type="journal article" date="2019" name="Int. J. Syst. Evol. Microbiol.">
        <title>The Global Catalogue of Microorganisms (GCM) 10K type strain sequencing project: providing services to taxonomists for standard genome sequencing and annotation.</title>
        <authorList>
            <consortium name="The Broad Institute Genomics Platform"/>
            <consortium name="The Broad Institute Genome Sequencing Center for Infectious Disease"/>
            <person name="Wu L."/>
            <person name="Ma J."/>
        </authorList>
    </citation>
    <scope>NUCLEOTIDE SEQUENCE [LARGE SCALE GENOMIC DNA]</scope>
    <source>
        <strain evidence="4">CGMCC 1.15399</strain>
    </source>
</reference>
<comment type="caution">
    <text evidence="1">Lacks conserved residue(s) required for the propagation of feature annotation.</text>
</comment>
<evidence type="ECO:0000256" key="1">
    <source>
        <dbReference type="PROSITE-ProRule" id="PRU01161"/>
    </source>
</evidence>
<gene>
    <name evidence="3" type="ORF">ACFSJ0_06675</name>
</gene>
<accession>A0ABW4G279</accession>
<dbReference type="Proteomes" id="UP001597097">
    <property type="component" value="Unassembled WGS sequence"/>
</dbReference>
<protein>
    <submittedName>
        <fullName evidence="3">Patatin-like phospholipase family protein</fullName>
    </submittedName>
</protein>
<name>A0ABW4G279_9ACTN</name>
<dbReference type="RefSeq" id="WP_219530372.1">
    <property type="nucleotide sequence ID" value="NZ_JAHKRM010000008.1"/>
</dbReference>
<dbReference type="InterPro" id="IPR002641">
    <property type="entry name" value="PNPLA_dom"/>
</dbReference>
<feature type="short sequence motif" description="DGA/G" evidence="1">
    <location>
        <begin position="184"/>
        <end position="186"/>
    </location>
</feature>
<evidence type="ECO:0000259" key="2">
    <source>
        <dbReference type="PROSITE" id="PS51635"/>
    </source>
</evidence>
<keyword evidence="4" id="KW-1185">Reference proteome</keyword>
<comment type="caution">
    <text evidence="3">The sequence shown here is derived from an EMBL/GenBank/DDBJ whole genome shotgun (WGS) entry which is preliminary data.</text>
</comment>
<feature type="active site" description="Proton acceptor" evidence="1">
    <location>
        <position position="184"/>
    </location>
</feature>
<dbReference type="InterPro" id="IPR050301">
    <property type="entry name" value="NTE"/>
</dbReference>
<dbReference type="PANTHER" id="PTHR14226:SF57">
    <property type="entry name" value="BLR7027 PROTEIN"/>
    <property type="match status" value="1"/>
</dbReference>
<sequence length="283" mass="29372">MGRALVLGGGAVVGVAWEVGVLAGLAAKGVDLRDADLVVGTSAGALVGAQFAGGVDPEHLYGSQIAPPAGEPTPKVSPFGVFRLLWQLSRAKDAKDFGARMGRIALAARTVSEEERRSQIATWLGDVRDWPRTRLVITAVDAESGEPMDFDSGSGVDIVSAVSASTAAPGLRPPATVGGRRYIDGGMRSAANADLATGYDRVVVIAPMTQGGGRIMKGVKEQIAALGERSRVMLVEPDPKTWPSIAGRSMGNLVDPQRRAPAARAGRERGIELAAEVAAVWDG</sequence>
<feature type="active site" description="Nucleophile" evidence="1">
    <location>
        <position position="42"/>
    </location>
</feature>
<keyword evidence="1" id="KW-0443">Lipid metabolism</keyword>
<dbReference type="Pfam" id="PF01734">
    <property type="entry name" value="Patatin"/>
    <property type="match status" value="1"/>
</dbReference>
<evidence type="ECO:0000313" key="4">
    <source>
        <dbReference type="Proteomes" id="UP001597097"/>
    </source>
</evidence>
<dbReference type="EMBL" id="JBHUCM010000005">
    <property type="protein sequence ID" value="MFD1536709.1"/>
    <property type="molecule type" value="Genomic_DNA"/>
</dbReference>
<dbReference type="PROSITE" id="PS51635">
    <property type="entry name" value="PNPLA"/>
    <property type="match status" value="1"/>
</dbReference>
<organism evidence="3 4">
    <name type="scientific">Nonomuraea guangzhouensis</name>
    <dbReference type="NCBI Taxonomy" id="1291555"/>
    <lineage>
        <taxon>Bacteria</taxon>
        <taxon>Bacillati</taxon>
        <taxon>Actinomycetota</taxon>
        <taxon>Actinomycetes</taxon>
        <taxon>Streptosporangiales</taxon>
        <taxon>Streptosporangiaceae</taxon>
        <taxon>Nonomuraea</taxon>
    </lineage>
</organism>
<keyword evidence="1" id="KW-0442">Lipid degradation</keyword>
<dbReference type="PANTHER" id="PTHR14226">
    <property type="entry name" value="NEUROPATHY TARGET ESTERASE/SWISS CHEESE D.MELANOGASTER"/>
    <property type="match status" value="1"/>
</dbReference>
<evidence type="ECO:0000313" key="3">
    <source>
        <dbReference type="EMBL" id="MFD1536709.1"/>
    </source>
</evidence>
<keyword evidence="1" id="KW-0378">Hydrolase</keyword>
<proteinExistence type="predicted"/>
<feature type="short sequence motif" description="GXSXG" evidence="1">
    <location>
        <begin position="40"/>
        <end position="44"/>
    </location>
</feature>